<feature type="compositionally biased region" description="Basic and acidic residues" evidence="1">
    <location>
        <begin position="395"/>
        <end position="404"/>
    </location>
</feature>
<evidence type="ECO:0000313" key="3">
    <source>
        <dbReference type="Proteomes" id="UP001153069"/>
    </source>
</evidence>
<organism evidence="2 3">
    <name type="scientific">Seminavis robusta</name>
    <dbReference type="NCBI Taxonomy" id="568900"/>
    <lineage>
        <taxon>Eukaryota</taxon>
        <taxon>Sar</taxon>
        <taxon>Stramenopiles</taxon>
        <taxon>Ochrophyta</taxon>
        <taxon>Bacillariophyta</taxon>
        <taxon>Bacillariophyceae</taxon>
        <taxon>Bacillariophycidae</taxon>
        <taxon>Naviculales</taxon>
        <taxon>Naviculaceae</taxon>
        <taxon>Seminavis</taxon>
    </lineage>
</organism>
<feature type="region of interest" description="Disordered" evidence="1">
    <location>
        <begin position="365"/>
        <end position="454"/>
    </location>
</feature>
<sequence>MSSSDGDDDKKPPARRTDNNKKPPPRTSIRNPYNQSIPVSDHMRRAGEEHPVARKPFARMSTSGKAPRSQYPRGYTQYAPEEDDEPNPSVASRKAPEYTESSERLRFTPFYPSSASAVLPTQDSPGTEVVKKRRSTLKSIRPGSKLLDEDSVYYHVPVIEAAENRNEPQGTPPKVAPAGLMDNNPPTPKEFLSQLIDNNIDGSTEGRAKNSNDDEDDEFPLEDFVRLASSTLTLCERCYTIIDKLKEDGVVLIHVVQHYYYACNKPYLNTGREIAWKFDDHLLKQPIYWLAQSGYPFPRPGDEFAMMGMYFHPDKFIEMLQMLHFAISMEYFWFRKVATGFNWNHDEYARRLTFFKDRHPFSGWMTRPRGTADVEEINDPIQDPDDDDDDNDDGTDNHGPDRDGGGIQSKRQQHRGHVTGGNQGRRNESRATGQDQVRHSVRSGGDRQLQPNKAYIPLTIKTGTSSIEFGMGGTEASLSSTPKITGRASLKRPPDTDNSGKSYDTALVITDSGDVDVPPQIVEAPTQIPKKGATYETALEIALSSSSDSGDRKPAAKKTSSATQSTDDSTDDSDETSENNTDGSSPETLSSMSSRDSPPTRAAKKKSTTKSVRRRLQLTKEKESKDEDSDSSSNDSDAAKEQQQHCGQDSEVDDEDDSEGGQSSTTSLTY</sequence>
<dbReference type="EMBL" id="CAICTM010000913">
    <property type="protein sequence ID" value="CAB9518220.1"/>
    <property type="molecule type" value="Genomic_DNA"/>
</dbReference>
<feature type="compositionally biased region" description="Basic and acidic residues" evidence="1">
    <location>
        <begin position="8"/>
        <end position="21"/>
    </location>
</feature>
<evidence type="ECO:0000256" key="1">
    <source>
        <dbReference type="SAM" id="MobiDB-lite"/>
    </source>
</evidence>
<feature type="region of interest" description="Disordered" evidence="1">
    <location>
        <begin position="543"/>
        <end position="670"/>
    </location>
</feature>
<gene>
    <name evidence="2" type="ORF">SEMRO_915_G219770.1</name>
</gene>
<reference evidence="2" key="1">
    <citation type="submission" date="2020-06" db="EMBL/GenBank/DDBJ databases">
        <authorList>
            <consortium name="Plant Systems Biology data submission"/>
        </authorList>
    </citation>
    <scope>NUCLEOTIDE SEQUENCE</scope>
    <source>
        <strain evidence="2">D6</strain>
    </source>
</reference>
<evidence type="ECO:0000313" key="2">
    <source>
        <dbReference type="EMBL" id="CAB9518220.1"/>
    </source>
</evidence>
<dbReference type="Proteomes" id="UP001153069">
    <property type="component" value="Unassembled WGS sequence"/>
</dbReference>
<accession>A0A9N8ED50</accession>
<feature type="compositionally biased region" description="Acidic residues" evidence="1">
    <location>
        <begin position="650"/>
        <end position="659"/>
    </location>
</feature>
<feature type="compositionally biased region" description="Polar residues" evidence="1">
    <location>
        <begin position="583"/>
        <end position="597"/>
    </location>
</feature>
<feature type="compositionally biased region" description="Acidic residues" evidence="1">
    <location>
        <begin position="568"/>
        <end position="577"/>
    </location>
</feature>
<dbReference type="AlphaFoldDB" id="A0A9N8ED50"/>
<name>A0A9N8ED50_9STRA</name>
<protein>
    <submittedName>
        <fullName evidence="2">Uncharacterized protein</fullName>
    </submittedName>
</protein>
<feature type="compositionally biased region" description="Polar residues" evidence="1">
    <location>
        <begin position="28"/>
        <end position="38"/>
    </location>
</feature>
<comment type="caution">
    <text evidence="2">The sequence shown here is derived from an EMBL/GenBank/DDBJ whole genome shotgun (WGS) entry which is preliminary data.</text>
</comment>
<feature type="compositionally biased region" description="Basic and acidic residues" evidence="1">
    <location>
        <begin position="94"/>
        <end position="106"/>
    </location>
</feature>
<proteinExistence type="predicted"/>
<feature type="compositionally biased region" description="Polar residues" evidence="1">
    <location>
        <begin position="111"/>
        <end position="125"/>
    </location>
</feature>
<feature type="compositionally biased region" description="Basic and acidic residues" evidence="1">
    <location>
        <begin position="41"/>
        <end position="52"/>
    </location>
</feature>
<keyword evidence="3" id="KW-1185">Reference proteome</keyword>
<feature type="region of interest" description="Disordered" evidence="1">
    <location>
        <begin position="471"/>
        <end position="505"/>
    </location>
</feature>
<feature type="region of interest" description="Disordered" evidence="1">
    <location>
        <begin position="1"/>
        <end position="135"/>
    </location>
</feature>
<feature type="compositionally biased region" description="Basic residues" evidence="1">
    <location>
        <begin position="602"/>
        <end position="617"/>
    </location>
</feature>
<feature type="compositionally biased region" description="Acidic residues" evidence="1">
    <location>
        <begin position="373"/>
        <end position="394"/>
    </location>
</feature>